<sequence>MFDFQAESLPSWWDGNYTNQGANLDLIAGDGASQVVLVPTVVMDSLTSTRVYRDNGDVGGHNTDGAPRAESDASIRVAIKAAQARGLEVIFKLHVNMQNDDWNALIGPPAGSTPAQAKEWADAWFASYKEAVLHYARLAKAEGVTAFAIGTECESMTQPQYTAYWRDIITAVRNEVGSDIKLTYAATWTEALHVEFWDQLDYMGANPYIAFTRDNPNPTVQQLVDGWTKPSNVSSTSTPSLPNSARTSRRWML</sequence>
<dbReference type="InterPro" id="IPR017853">
    <property type="entry name" value="GH"/>
</dbReference>
<dbReference type="Pfam" id="PF22612">
    <property type="entry name" value="GH113"/>
    <property type="match status" value="1"/>
</dbReference>
<protein>
    <submittedName>
        <fullName evidence="2">Glycoside hydrolase TIM-barrel-like domain-containing protein</fullName>
    </submittedName>
</protein>
<organism evidence="2 3">
    <name type="scientific">Microvirga arabica</name>
    <dbReference type="NCBI Taxonomy" id="1128671"/>
    <lineage>
        <taxon>Bacteria</taxon>
        <taxon>Pseudomonadati</taxon>
        <taxon>Pseudomonadota</taxon>
        <taxon>Alphaproteobacteria</taxon>
        <taxon>Hyphomicrobiales</taxon>
        <taxon>Methylobacteriaceae</taxon>
        <taxon>Microvirga</taxon>
    </lineage>
</organism>
<feature type="compositionally biased region" description="Polar residues" evidence="1">
    <location>
        <begin position="229"/>
        <end position="246"/>
    </location>
</feature>
<keyword evidence="3" id="KW-1185">Reference proteome</keyword>
<evidence type="ECO:0000256" key="1">
    <source>
        <dbReference type="SAM" id="MobiDB-lite"/>
    </source>
</evidence>
<feature type="region of interest" description="Disordered" evidence="1">
    <location>
        <begin position="228"/>
        <end position="253"/>
    </location>
</feature>
<proteinExistence type="predicted"/>
<evidence type="ECO:0000313" key="3">
    <source>
        <dbReference type="Proteomes" id="UP001593940"/>
    </source>
</evidence>
<evidence type="ECO:0000313" key="2">
    <source>
        <dbReference type="EMBL" id="MFC1455978.1"/>
    </source>
</evidence>
<comment type="caution">
    <text evidence="2">The sequence shown here is derived from an EMBL/GenBank/DDBJ whole genome shotgun (WGS) entry which is preliminary data.</text>
</comment>
<dbReference type="InterPro" id="IPR055151">
    <property type="entry name" value="GH113"/>
</dbReference>
<dbReference type="EMBL" id="JBHOMY010000010">
    <property type="protein sequence ID" value="MFC1455978.1"/>
    <property type="molecule type" value="Genomic_DNA"/>
</dbReference>
<name>A0ABV6Y3Y7_9HYPH</name>
<dbReference type="Proteomes" id="UP001593940">
    <property type="component" value="Unassembled WGS sequence"/>
</dbReference>
<dbReference type="RefSeq" id="WP_377028932.1">
    <property type="nucleotide sequence ID" value="NZ_JBHOMY010000010.1"/>
</dbReference>
<accession>A0ABV6Y3Y7</accession>
<reference evidence="2 3" key="1">
    <citation type="submission" date="2024-09" db="EMBL/GenBank/DDBJ databases">
        <title>Nodulacao em especies de Leguminosae Basais da Amazonia e Caracterizacao dos Rizobios e Bacterias Associadas aos Nodulos.</title>
        <authorList>
            <person name="Jambeiro I.C.A."/>
            <person name="Lopes I.S."/>
            <person name="Aguiar E.R.G.R."/>
            <person name="Santos A.F.J."/>
            <person name="Dos Santos J.M.F."/>
            <person name="Gross E."/>
        </authorList>
    </citation>
    <scope>NUCLEOTIDE SEQUENCE [LARGE SCALE GENOMIC DNA]</scope>
    <source>
        <strain evidence="2 3">BRUESC1165</strain>
    </source>
</reference>
<dbReference type="SUPFAM" id="SSF51445">
    <property type="entry name" value="(Trans)glycosidases"/>
    <property type="match status" value="1"/>
</dbReference>
<dbReference type="Gene3D" id="3.20.20.80">
    <property type="entry name" value="Glycosidases"/>
    <property type="match status" value="1"/>
</dbReference>
<gene>
    <name evidence="2" type="ORF">ACETIH_04390</name>
</gene>